<sequence>MTDLNFFPQSRTLTLRQVAELAHVTLPDGADGELLLRGAAPLETAGPGDIAYMDNAAYGEALSRTKAGACLVTTRFAAKVPAHTVALVTPQAYRVFAQVLALFFPSAMRPESAFAATGISPGSFVHPTARLEHGVKVDPGAVIGPHAEIGAGTLVGAHAVIGAHVKIGRDCAIGSHVSVSHAFLGNRVILHPGVRIGQDGFGFAMGPQGHLKVPQVGRVIIQDDVEIGANTTVDRGASRDTVIGEGTKIDNLVQIAHNVVIGRHCVIVAQVGIAGSTTIEDYVALGGQVAVKGHLRIGMGAQIAATSGVNDDVPAGARWGGIPARPVREWFREIAALKKLASKSDSGDSATNDGPSSSA</sequence>
<dbReference type="NCBIfam" id="TIGR01853">
    <property type="entry name" value="lipid_A_lpxD"/>
    <property type="match status" value="1"/>
</dbReference>
<dbReference type="SUPFAM" id="SSF51161">
    <property type="entry name" value="Trimeric LpxA-like enzymes"/>
    <property type="match status" value="1"/>
</dbReference>
<keyword evidence="5 7" id="KW-0443">Lipid metabolism</keyword>
<keyword evidence="1 7" id="KW-0444">Lipid biosynthesis</keyword>
<evidence type="ECO:0000256" key="7">
    <source>
        <dbReference type="HAMAP-Rule" id="MF_00523"/>
    </source>
</evidence>
<dbReference type="PANTHER" id="PTHR43378">
    <property type="entry name" value="UDP-3-O-ACYLGLUCOSAMINE N-ACYLTRANSFERASE"/>
    <property type="match status" value="1"/>
</dbReference>
<dbReference type="RefSeq" id="WP_152586058.1">
    <property type="nucleotide sequence ID" value="NZ_CP045423.1"/>
</dbReference>
<dbReference type="Pfam" id="PF04613">
    <property type="entry name" value="LpxD"/>
    <property type="match status" value="1"/>
</dbReference>
<feature type="domain" description="UDP-3-O-[3-hydroxymyristoyl] glucosamine N-acyltransferase non-repeat region" evidence="8">
    <location>
        <begin position="35"/>
        <end position="102"/>
    </location>
</feature>
<organism evidence="9 10">
    <name type="scientific">Microvirga thermotolerans</name>
    <dbReference type="NCBI Taxonomy" id="2651334"/>
    <lineage>
        <taxon>Bacteria</taxon>
        <taxon>Pseudomonadati</taxon>
        <taxon>Pseudomonadota</taxon>
        <taxon>Alphaproteobacteria</taxon>
        <taxon>Hyphomicrobiales</taxon>
        <taxon>Methylobacteriaceae</taxon>
        <taxon>Microvirga</taxon>
    </lineage>
</organism>
<evidence type="ECO:0000313" key="10">
    <source>
        <dbReference type="Proteomes" id="UP000325614"/>
    </source>
</evidence>
<dbReference type="AlphaFoldDB" id="A0A5P9JYR9"/>
<dbReference type="Gene3D" id="2.160.10.10">
    <property type="entry name" value="Hexapeptide repeat proteins"/>
    <property type="match status" value="1"/>
</dbReference>
<dbReference type="NCBIfam" id="NF002060">
    <property type="entry name" value="PRK00892.1"/>
    <property type="match status" value="1"/>
</dbReference>
<dbReference type="InterPro" id="IPR018357">
    <property type="entry name" value="Hexapep_transf_CS"/>
</dbReference>
<comment type="similarity">
    <text evidence="7">Belongs to the transferase hexapeptide repeat family. LpxD subfamily.</text>
</comment>
<protein>
    <recommendedName>
        <fullName evidence="7">UDP-3-O-acylglucosamine N-acyltransferase</fullName>
        <ecNumber evidence="7">2.3.1.191</ecNumber>
    </recommendedName>
</protein>
<gene>
    <name evidence="7 9" type="primary">lpxD</name>
    <name evidence="9" type="ORF">GDR74_09350</name>
</gene>
<comment type="subunit">
    <text evidence="7">Homotrimer.</text>
</comment>
<feature type="active site" description="Proton acceptor" evidence="7">
    <location>
        <position position="257"/>
    </location>
</feature>
<evidence type="ECO:0000313" key="9">
    <source>
        <dbReference type="EMBL" id="QFU16415.1"/>
    </source>
</evidence>
<dbReference type="GO" id="GO:0103118">
    <property type="term" value="F:UDP-3-O-[(3R)-3-hydroxyacyl]-glucosamine N-acyltransferase activity"/>
    <property type="evidence" value="ECO:0007669"/>
    <property type="project" value="UniProtKB-EC"/>
</dbReference>
<evidence type="ECO:0000256" key="6">
    <source>
        <dbReference type="ARBA" id="ARBA00023315"/>
    </source>
</evidence>
<dbReference type="InterPro" id="IPR001451">
    <property type="entry name" value="Hexapep"/>
</dbReference>
<accession>A0A5P9JYR9</accession>
<dbReference type="GO" id="GO:0016410">
    <property type="term" value="F:N-acyltransferase activity"/>
    <property type="evidence" value="ECO:0007669"/>
    <property type="project" value="InterPro"/>
</dbReference>
<dbReference type="UniPathway" id="UPA00973"/>
<proteinExistence type="inferred from homology"/>
<dbReference type="InterPro" id="IPR020573">
    <property type="entry name" value="UDP_GlcNAc_AcTrfase_non-rep"/>
</dbReference>
<dbReference type="InterPro" id="IPR011004">
    <property type="entry name" value="Trimer_LpxA-like_sf"/>
</dbReference>
<keyword evidence="2 7" id="KW-0441">Lipid A biosynthesis</keyword>
<dbReference type="KEGG" id="mico:GDR74_09350"/>
<comment type="catalytic activity">
    <reaction evidence="7">
        <text>a UDP-3-O-[(3R)-3-hydroxyacyl]-alpha-D-glucosamine + a (3R)-hydroxyacyl-[ACP] = a UDP-2-N,3-O-bis[(3R)-3-hydroxyacyl]-alpha-D-glucosamine + holo-[ACP] + H(+)</text>
        <dbReference type="Rhea" id="RHEA:53836"/>
        <dbReference type="Rhea" id="RHEA-COMP:9685"/>
        <dbReference type="Rhea" id="RHEA-COMP:9945"/>
        <dbReference type="ChEBI" id="CHEBI:15378"/>
        <dbReference type="ChEBI" id="CHEBI:64479"/>
        <dbReference type="ChEBI" id="CHEBI:78827"/>
        <dbReference type="ChEBI" id="CHEBI:137740"/>
        <dbReference type="ChEBI" id="CHEBI:137748"/>
        <dbReference type="EC" id="2.3.1.191"/>
    </reaction>
</comment>
<dbReference type="Pfam" id="PF00132">
    <property type="entry name" value="Hexapep"/>
    <property type="match status" value="2"/>
</dbReference>
<dbReference type="CDD" id="cd03352">
    <property type="entry name" value="LbH_LpxD"/>
    <property type="match status" value="1"/>
</dbReference>
<reference evidence="9 10" key="1">
    <citation type="submission" date="2019-10" db="EMBL/GenBank/DDBJ databases">
        <title>Isolation, Identification of Microvirga thermotolerans HR1, a novel thermophilic bacterium and Comparative Genomics of the genus Microvirga.</title>
        <authorList>
            <person name="Li J."/>
            <person name="Zhang W."/>
            <person name="Lin M."/>
            <person name="Wang J."/>
        </authorList>
    </citation>
    <scope>NUCLEOTIDE SEQUENCE [LARGE SCALE GENOMIC DNA]</scope>
    <source>
        <strain evidence="9 10">HR1</strain>
    </source>
</reference>
<keyword evidence="3 7" id="KW-0808">Transferase</keyword>
<dbReference type="GO" id="GO:0009245">
    <property type="term" value="P:lipid A biosynthetic process"/>
    <property type="evidence" value="ECO:0007669"/>
    <property type="project" value="UniProtKB-UniRule"/>
</dbReference>
<dbReference type="PANTHER" id="PTHR43378:SF2">
    <property type="entry name" value="UDP-3-O-ACYLGLUCOSAMINE N-ACYLTRANSFERASE 1, MITOCHONDRIAL-RELATED"/>
    <property type="match status" value="1"/>
</dbReference>
<evidence type="ECO:0000256" key="5">
    <source>
        <dbReference type="ARBA" id="ARBA00023098"/>
    </source>
</evidence>
<dbReference type="EC" id="2.3.1.191" evidence="7"/>
<keyword evidence="6 7" id="KW-0012">Acyltransferase</keyword>
<name>A0A5P9JYR9_9HYPH</name>
<dbReference type="GO" id="GO:0016020">
    <property type="term" value="C:membrane"/>
    <property type="evidence" value="ECO:0007669"/>
    <property type="project" value="GOC"/>
</dbReference>
<keyword evidence="10" id="KW-1185">Reference proteome</keyword>
<comment type="pathway">
    <text evidence="7">Bacterial outer membrane biogenesis; LPS lipid A biosynthesis.</text>
</comment>
<dbReference type="InterPro" id="IPR007691">
    <property type="entry name" value="LpxD"/>
</dbReference>
<dbReference type="PROSITE" id="PS00101">
    <property type="entry name" value="HEXAPEP_TRANSFERASES"/>
    <property type="match status" value="2"/>
</dbReference>
<dbReference type="Proteomes" id="UP000325614">
    <property type="component" value="Chromosome"/>
</dbReference>
<dbReference type="Gene3D" id="3.40.1390.10">
    <property type="entry name" value="MurE/MurF, N-terminal domain"/>
    <property type="match status" value="1"/>
</dbReference>
<evidence type="ECO:0000259" key="8">
    <source>
        <dbReference type="Pfam" id="PF04613"/>
    </source>
</evidence>
<keyword evidence="4 7" id="KW-0677">Repeat</keyword>
<evidence type="ECO:0000256" key="3">
    <source>
        <dbReference type="ARBA" id="ARBA00022679"/>
    </source>
</evidence>
<evidence type="ECO:0000256" key="2">
    <source>
        <dbReference type="ARBA" id="ARBA00022556"/>
    </source>
</evidence>
<evidence type="ECO:0000256" key="1">
    <source>
        <dbReference type="ARBA" id="ARBA00022516"/>
    </source>
</evidence>
<dbReference type="EMBL" id="CP045423">
    <property type="protein sequence ID" value="QFU16415.1"/>
    <property type="molecule type" value="Genomic_DNA"/>
</dbReference>
<dbReference type="HAMAP" id="MF_00523">
    <property type="entry name" value="LpxD"/>
    <property type="match status" value="1"/>
</dbReference>
<comment type="function">
    <text evidence="7">Catalyzes the N-acylation of UDP-3-O-acylglucosamine using 3-hydroxyacyl-ACP as the acyl donor. Is involved in the biosynthesis of lipid A, a phosphorylated glycolipid that anchors the lipopolysaccharide to the outer membrane of the cell.</text>
</comment>
<evidence type="ECO:0000256" key="4">
    <source>
        <dbReference type="ARBA" id="ARBA00022737"/>
    </source>
</evidence>